<comment type="caution">
    <text evidence="2">The sequence shown here is derived from an EMBL/GenBank/DDBJ whole genome shotgun (WGS) entry which is preliminary data.</text>
</comment>
<evidence type="ECO:0000313" key="3">
    <source>
        <dbReference type="Proteomes" id="UP000693892"/>
    </source>
</evidence>
<reference evidence="2" key="1">
    <citation type="submission" date="2021-06" db="EMBL/GenBank/DDBJ databases">
        <authorList>
            <person name="Criscuolo A."/>
        </authorList>
    </citation>
    <scope>NUCLEOTIDE SEQUENCE</scope>
    <source>
        <strain evidence="2">CIP111803</strain>
    </source>
</reference>
<proteinExistence type="predicted"/>
<dbReference type="RefSeq" id="WP_218114420.1">
    <property type="nucleotide sequence ID" value="NZ_CAJVAP010000007.1"/>
</dbReference>
<dbReference type="AlphaFoldDB" id="A0A916JXX7"/>
<evidence type="ECO:0000313" key="2">
    <source>
        <dbReference type="EMBL" id="CAG7605066.1"/>
    </source>
</evidence>
<evidence type="ECO:0000256" key="1">
    <source>
        <dbReference type="SAM" id="Phobius"/>
    </source>
</evidence>
<dbReference type="Proteomes" id="UP000693892">
    <property type="component" value="Unassembled WGS sequence"/>
</dbReference>
<organism evidence="2 3">
    <name type="scientific">Leucobacter soli</name>
    <dbReference type="NCBI Taxonomy" id="2812850"/>
    <lineage>
        <taxon>Bacteria</taxon>
        <taxon>Bacillati</taxon>
        <taxon>Actinomycetota</taxon>
        <taxon>Actinomycetes</taxon>
        <taxon>Micrococcales</taxon>
        <taxon>Microbacteriaceae</taxon>
        <taxon>Leucobacter</taxon>
    </lineage>
</organism>
<keyword evidence="1" id="KW-0812">Transmembrane</keyword>
<feature type="transmembrane region" description="Helical" evidence="1">
    <location>
        <begin position="56"/>
        <end position="76"/>
    </location>
</feature>
<keyword evidence="1" id="KW-1133">Transmembrane helix</keyword>
<dbReference type="EMBL" id="CAJVAP010000007">
    <property type="protein sequence ID" value="CAG7605066.1"/>
    <property type="molecule type" value="Genomic_DNA"/>
</dbReference>
<keyword evidence="3" id="KW-1185">Reference proteome</keyword>
<name>A0A916JXX7_9MICO</name>
<keyword evidence="1" id="KW-0472">Membrane</keyword>
<sequence>MDTQQSESNTELFEPGSAPAAGGALIGQFLISIILVFGGFYLMAVAPSYLDGDGHIGFWIFAAALAACSLGFWTAFRGTRQ</sequence>
<protein>
    <submittedName>
        <fullName evidence="2">Uncharacterized protein</fullName>
    </submittedName>
</protein>
<feature type="transmembrane region" description="Helical" evidence="1">
    <location>
        <begin position="21"/>
        <end position="44"/>
    </location>
</feature>
<gene>
    <name evidence="2" type="ORF">LEUCIP111803_00792</name>
</gene>
<accession>A0A916JXX7</accession>